<dbReference type="AlphaFoldDB" id="M0M2G2"/>
<dbReference type="InterPro" id="IPR045582">
    <property type="entry name" value="Trehalase-like_N"/>
</dbReference>
<evidence type="ECO:0000259" key="3">
    <source>
        <dbReference type="Pfam" id="PF19291"/>
    </source>
</evidence>
<dbReference type="PATRIC" id="fig|1132509.6.peg.1276"/>
<dbReference type="Pfam" id="PF19291">
    <property type="entry name" value="TREH_N"/>
    <property type="match status" value="1"/>
</dbReference>
<gene>
    <name evidence="4" type="ORF">C447_05553</name>
</gene>
<feature type="domain" description="Trehalase-like N-terminal" evidence="3">
    <location>
        <begin position="4"/>
        <end position="161"/>
    </location>
</feature>
<dbReference type="OrthoDB" id="36362at2157"/>
<evidence type="ECO:0000313" key="5">
    <source>
        <dbReference type="Proteomes" id="UP000011566"/>
    </source>
</evidence>
<dbReference type="EMBL" id="AOMB01000014">
    <property type="protein sequence ID" value="EMA39992.1"/>
    <property type="molecule type" value="Genomic_DNA"/>
</dbReference>
<dbReference type="Pfam" id="PF00723">
    <property type="entry name" value="Glyco_hydro_15"/>
    <property type="match status" value="1"/>
</dbReference>
<sequence>MEFTPIEGYGVIGNLETCPLVSEEGSIDWCCFPHIESSSVFAALLDDDGGGHFSIQPAGEYTSEQSYVTRTNVLRTTFETDSGTMVVTDFMPVVDGMELGHTVSAIYRKVTCVEGSVEFELEFDPRFDYDRVGTTVETTSEGVLGRGNGEQCYLWGEASFETTEGTIEYATASDTLDTDETDWFVLQYNDREPIDAADCAGLLRETIDFWQEWTHQCLDESGCAFAGPYHDYVVRSELVLRLLMNPQTHAIAAAPTTSLPEEIGGIRNWDYRYAWIRDVSYTIQALHELGHEREARNGFDWSLTMCHKDDPGEIGHPLYGLHYEPEMVEVELDHLSGYRGSQPVRVGNAAGDQEQLDTYGELVTAIYTATDYGAEIFEGDWEVLKEMIEYVSGVWEQKDNGIWEVRSEPSHIVHSKVLCWAALDRGIEIAEEGGFDAPLERWRGDRETIREVVLEEGYDDDLDCFTQTFAGETVDAAALRLGSVGFLPFDDDRLQATIDAVMEHLMTDDGLVYRYEGDDGLPGEEGAFVLCSFWLVECLARSDRVEEAREVFEGVMEYISPLGLFAEEVDPETGEHLGNFPQAFSHIGLVNAVLYLNEATAD</sequence>
<dbReference type="PANTHER" id="PTHR31616">
    <property type="entry name" value="TREHALASE"/>
    <property type="match status" value="1"/>
</dbReference>
<feature type="domain" description="GH15-like" evidence="2">
    <location>
        <begin position="228"/>
        <end position="548"/>
    </location>
</feature>
<name>M0M2G2_9EURY</name>
<evidence type="ECO:0000256" key="1">
    <source>
        <dbReference type="ARBA" id="ARBA00006188"/>
    </source>
</evidence>
<accession>M0M2G2</accession>
<dbReference type="InterPro" id="IPR012341">
    <property type="entry name" value="6hp_glycosidase-like_sf"/>
</dbReference>
<comment type="similarity">
    <text evidence="1">Belongs to the glycosyl hydrolase 15 family.</text>
</comment>
<dbReference type="SUPFAM" id="SSF48208">
    <property type="entry name" value="Six-hairpin glycosidases"/>
    <property type="match status" value="1"/>
</dbReference>
<dbReference type="PANTHER" id="PTHR31616:SF0">
    <property type="entry name" value="GLUCAN 1,4-ALPHA-GLUCOSIDASE"/>
    <property type="match status" value="1"/>
</dbReference>
<dbReference type="eggNOG" id="arCOG03286">
    <property type="taxonomic scope" value="Archaea"/>
</dbReference>
<organism evidence="4 5">
    <name type="scientific">Halococcus hamelinensis 100A6</name>
    <dbReference type="NCBI Taxonomy" id="1132509"/>
    <lineage>
        <taxon>Archaea</taxon>
        <taxon>Methanobacteriati</taxon>
        <taxon>Methanobacteriota</taxon>
        <taxon>Stenosarchaea group</taxon>
        <taxon>Halobacteria</taxon>
        <taxon>Halobacteriales</taxon>
        <taxon>Halococcaceae</taxon>
        <taxon>Halococcus</taxon>
    </lineage>
</organism>
<proteinExistence type="inferred from homology"/>
<dbReference type="Gene3D" id="1.50.10.10">
    <property type="match status" value="1"/>
</dbReference>
<dbReference type="GO" id="GO:0005975">
    <property type="term" value="P:carbohydrate metabolic process"/>
    <property type="evidence" value="ECO:0007669"/>
    <property type="project" value="InterPro"/>
</dbReference>
<dbReference type="RefSeq" id="WP_007691686.1">
    <property type="nucleotide sequence ID" value="NZ_AJRK01000383.1"/>
</dbReference>
<evidence type="ECO:0000259" key="2">
    <source>
        <dbReference type="Pfam" id="PF00723"/>
    </source>
</evidence>
<protein>
    <submittedName>
        <fullName evidence="4">Glycoside hydrolase 15-like protein</fullName>
    </submittedName>
</protein>
<keyword evidence="5" id="KW-1185">Reference proteome</keyword>
<reference evidence="4 5" key="1">
    <citation type="journal article" date="2014" name="PLoS Genet.">
        <title>Phylogenetically driven sequencing of extremely halophilic archaea reveals strategies for static and dynamic osmo-response.</title>
        <authorList>
            <person name="Becker E.A."/>
            <person name="Seitzer P.M."/>
            <person name="Tritt A."/>
            <person name="Larsen D."/>
            <person name="Krusor M."/>
            <person name="Yao A.I."/>
            <person name="Wu D."/>
            <person name="Madern D."/>
            <person name="Eisen J.A."/>
            <person name="Darling A.E."/>
            <person name="Facciotti M.T."/>
        </authorList>
    </citation>
    <scope>NUCLEOTIDE SEQUENCE [LARGE SCALE GENOMIC DNA]</scope>
    <source>
        <strain evidence="4 5">100A6</strain>
    </source>
</reference>
<keyword evidence="4" id="KW-0378">Hydrolase</keyword>
<comment type="caution">
    <text evidence="4">The sequence shown here is derived from an EMBL/GenBank/DDBJ whole genome shotgun (WGS) entry which is preliminary data.</text>
</comment>
<dbReference type="Proteomes" id="UP000011566">
    <property type="component" value="Unassembled WGS sequence"/>
</dbReference>
<dbReference type="GO" id="GO:0004553">
    <property type="term" value="F:hydrolase activity, hydrolyzing O-glycosyl compounds"/>
    <property type="evidence" value="ECO:0007669"/>
    <property type="project" value="TreeGrafter"/>
</dbReference>
<dbReference type="InterPro" id="IPR011613">
    <property type="entry name" value="GH15-like"/>
</dbReference>
<dbReference type="InterPro" id="IPR008928">
    <property type="entry name" value="6-hairpin_glycosidase_sf"/>
</dbReference>
<evidence type="ECO:0000313" key="4">
    <source>
        <dbReference type="EMBL" id="EMA39992.1"/>
    </source>
</evidence>